<dbReference type="GO" id="GO:0016787">
    <property type="term" value="F:hydrolase activity"/>
    <property type="evidence" value="ECO:0007669"/>
    <property type="project" value="UniProtKB-KW"/>
</dbReference>
<evidence type="ECO:0000256" key="1">
    <source>
        <dbReference type="SAM" id="MobiDB-lite"/>
    </source>
</evidence>
<feature type="domain" description="Metallo-beta-lactamase" evidence="2">
    <location>
        <begin position="217"/>
        <end position="403"/>
    </location>
</feature>
<organism evidence="3 4">
    <name type="scientific">Candidatus Acidiferrum panamense</name>
    <dbReference type="NCBI Taxonomy" id="2741543"/>
    <lineage>
        <taxon>Bacteria</taxon>
        <taxon>Pseudomonadati</taxon>
        <taxon>Acidobacteriota</taxon>
        <taxon>Terriglobia</taxon>
        <taxon>Candidatus Acidiferrales</taxon>
        <taxon>Candidatus Acidiferrum</taxon>
    </lineage>
</organism>
<gene>
    <name evidence="3" type="ORF">HRJ53_04310</name>
</gene>
<dbReference type="PANTHER" id="PTHR42951:SF20">
    <property type="entry name" value="BETA LACTAMASE"/>
    <property type="match status" value="1"/>
</dbReference>
<dbReference type="SMART" id="SM00849">
    <property type="entry name" value="Lactamase_B"/>
    <property type="match status" value="1"/>
</dbReference>
<dbReference type="InterPro" id="IPR050855">
    <property type="entry name" value="NDM-1-like"/>
</dbReference>
<sequence length="418" mass="45275">PWPETSVTSYTKTIDYSSRSSKEELTRVEPPNLRGGGAPFGGAQKQVNLVSGQYAWNQPGNAPQPAVAAAEERQLQIWLTPLGFVKAANENNATAKKGKGGTVISFTAMGKFKVEGTINPQGLVTETKTWMANPVLGDMLVETTYSGYKDFNGVKFPAMIVQKQGGQTVMDLAVTSVQANAPLSLTVPDSVKQAKLPAVQVESQKLADGVWWIGGGTHHSVVIEYPAYITVIEGPLSEERSLAVIAEAKKLVPNKPIKYLVNTHQHFDHSGGIRTYVAEGATIITNAINRPYYEQTFKAPRTLAPDRLSQNPKKATFITVKDKYTLADGGREIDIYHVDGDNHNQGILMVYLPKEKVLVEADDFTPPAPNGPPPAPRAVAFTKNLEANIERLKLDVETIAPLHGFVVPVAELKKVAGA</sequence>
<dbReference type="AlphaFoldDB" id="A0A7V8NMS9"/>
<dbReference type="InterPro" id="IPR001279">
    <property type="entry name" value="Metallo-B-lactamas"/>
</dbReference>
<proteinExistence type="predicted"/>
<dbReference type="PANTHER" id="PTHR42951">
    <property type="entry name" value="METALLO-BETA-LACTAMASE DOMAIN-CONTAINING"/>
    <property type="match status" value="1"/>
</dbReference>
<accession>A0A7V8NMS9</accession>
<dbReference type="InterPro" id="IPR036866">
    <property type="entry name" value="RibonucZ/Hydroxyglut_hydro"/>
</dbReference>
<dbReference type="Pfam" id="PF00753">
    <property type="entry name" value="Lactamase_B"/>
    <property type="match status" value="1"/>
</dbReference>
<dbReference type="SUPFAM" id="SSF56281">
    <property type="entry name" value="Metallo-hydrolase/oxidoreductase"/>
    <property type="match status" value="1"/>
</dbReference>
<comment type="caution">
    <text evidence="3">The sequence shown here is derived from an EMBL/GenBank/DDBJ whole genome shotgun (WGS) entry which is preliminary data.</text>
</comment>
<dbReference type="Gene3D" id="3.60.15.10">
    <property type="entry name" value="Ribonuclease Z/Hydroxyacylglutathione hydrolase-like"/>
    <property type="match status" value="1"/>
</dbReference>
<dbReference type="Proteomes" id="UP000567293">
    <property type="component" value="Unassembled WGS sequence"/>
</dbReference>
<name>A0A7V8NMS9_9BACT</name>
<feature type="region of interest" description="Disordered" evidence="1">
    <location>
        <begin position="17"/>
        <end position="42"/>
    </location>
</feature>
<evidence type="ECO:0000313" key="4">
    <source>
        <dbReference type="Proteomes" id="UP000567293"/>
    </source>
</evidence>
<keyword evidence="4" id="KW-1185">Reference proteome</keyword>
<dbReference type="EMBL" id="JACDQQ010000417">
    <property type="protein sequence ID" value="MBA0084198.1"/>
    <property type="molecule type" value="Genomic_DNA"/>
</dbReference>
<feature type="non-terminal residue" evidence="3">
    <location>
        <position position="1"/>
    </location>
</feature>
<reference evidence="3" key="1">
    <citation type="submission" date="2020-06" db="EMBL/GenBank/DDBJ databases">
        <title>Legume-microbial interactions unlock mineral nutrients during tropical forest succession.</title>
        <authorList>
            <person name="Epihov D.Z."/>
        </authorList>
    </citation>
    <scope>NUCLEOTIDE SEQUENCE [LARGE SCALE GENOMIC DNA]</scope>
    <source>
        <strain evidence="3">Pan2503</strain>
    </source>
</reference>
<protein>
    <submittedName>
        <fullName evidence="3">MBL fold metallo-hydrolase</fullName>
    </submittedName>
</protein>
<evidence type="ECO:0000313" key="3">
    <source>
        <dbReference type="EMBL" id="MBA0084198.1"/>
    </source>
</evidence>
<evidence type="ECO:0000259" key="2">
    <source>
        <dbReference type="SMART" id="SM00849"/>
    </source>
</evidence>